<reference evidence="1 2" key="1">
    <citation type="submission" date="2018-08" db="EMBL/GenBank/DDBJ databases">
        <title>Genome Sequence of Clavibacter michiganensis Subspecies type strains, and the Atypical Peach-Colored Strains Isolated from Tomato.</title>
        <authorList>
            <person name="Osdaghi E."/>
            <person name="Portier P."/>
            <person name="Briand M."/>
            <person name="Jacques M.-A."/>
        </authorList>
    </citation>
    <scope>NUCLEOTIDE SEQUENCE [LARGE SCALE GENOMIC DNA]</scope>
    <source>
        <strain evidence="1 2">CFBP 6488</strain>
    </source>
</reference>
<protein>
    <submittedName>
        <fullName evidence="1">2-succinyl-5-enolpyruvyl-6-hydroxy-3-cyclohexene-1-carboxylate synthase</fullName>
    </submittedName>
</protein>
<feature type="non-terminal residue" evidence="1">
    <location>
        <position position="1"/>
    </location>
</feature>
<name>A0A399NXH5_9MICO</name>
<dbReference type="PANTHER" id="PTHR42916">
    <property type="entry name" value="2-SUCCINYL-5-ENOLPYRUVYL-6-HYDROXY-3-CYCLOHEXENE-1-CARBOXYLATE SYNTHASE"/>
    <property type="match status" value="1"/>
</dbReference>
<sequence>TWPHDRLVLGASRLIREADRALPGKRVRVHANRGLAGIDGTVSTGLGIALASQAGSGSAAAGITRVLVGDLTLLHDVGSLLIGTGERVPRIQVIVGNDGGGTIFDGLEVADTAAPAAIDRVMFTPQRVDLASLAKA</sequence>
<proteinExistence type="predicted"/>
<dbReference type="SUPFAM" id="SSF52518">
    <property type="entry name" value="Thiamin diphosphate-binding fold (THDP-binding)"/>
    <property type="match status" value="1"/>
</dbReference>
<dbReference type="EMBL" id="QWEA01001551">
    <property type="protein sequence ID" value="RII98547.1"/>
    <property type="molecule type" value="Genomic_DNA"/>
</dbReference>
<organism evidence="1 2">
    <name type="scientific">Clavibacter michiganensis subsp. insidiosus</name>
    <dbReference type="NCBI Taxonomy" id="33014"/>
    <lineage>
        <taxon>Bacteria</taxon>
        <taxon>Bacillati</taxon>
        <taxon>Actinomycetota</taxon>
        <taxon>Actinomycetes</taxon>
        <taxon>Micrococcales</taxon>
        <taxon>Microbacteriaceae</taxon>
        <taxon>Clavibacter</taxon>
    </lineage>
</organism>
<gene>
    <name evidence="1" type="ORF">DZF93_19640</name>
</gene>
<dbReference type="PANTHER" id="PTHR42916:SF1">
    <property type="entry name" value="PROTEIN PHYLLO, CHLOROPLASTIC"/>
    <property type="match status" value="1"/>
</dbReference>
<comment type="caution">
    <text evidence="1">The sequence shown here is derived from an EMBL/GenBank/DDBJ whole genome shotgun (WGS) entry which is preliminary data.</text>
</comment>
<dbReference type="Gene3D" id="3.40.50.970">
    <property type="match status" value="1"/>
</dbReference>
<evidence type="ECO:0000313" key="1">
    <source>
        <dbReference type="EMBL" id="RII98547.1"/>
    </source>
</evidence>
<feature type="non-terminal residue" evidence="1">
    <location>
        <position position="136"/>
    </location>
</feature>
<dbReference type="InterPro" id="IPR029061">
    <property type="entry name" value="THDP-binding"/>
</dbReference>
<accession>A0A399NXH5</accession>
<dbReference type="Proteomes" id="UP000266634">
    <property type="component" value="Unassembled WGS sequence"/>
</dbReference>
<dbReference type="GO" id="GO:0000287">
    <property type="term" value="F:magnesium ion binding"/>
    <property type="evidence" value="ECO:0007669"/>
    <property type="project" value="UniProtKB-ARBA"/>
</dbReference>
<dbReference type="AlphaFoldDB" id="A0A399NXH5"/>
<evidence type="ECO:0000313" key="2">
    <source>
        <dbReference type="Proteomes" id="UP000266634"/>
    </source>
</evidence>